<accession>A0ABQ8QZ60</accession>
<reference evidence="2" key="1">
    <citation type="submission" date="2022-09" db="EMBL/GenBank/DDBJ databases">
        <title>Fusarium specimens isolated from Avocado Roots.</title>
        <authorList>
            <person name="Stajich J."/>
            <person name="Roper C."/>
            <person name="Heimlech-Rivalta G."/>
        </authorList>
    </citation>
    <scope>NUCLEOTIDE SEQUENCE</scope>
    <source>
        <strain evidence="2">CF00095</strain>
    </source>
</reference>
<keyword evidence="1" id="KW-0472">Membrane</keyword>
<keyword evidence="3" id="KW-1185">Reference proteome</keyword>
<protein>
    <recommendedName>
        <fullName evidence="4">Modin</fullName>
    </recommendedName>
</protein>
<comment type="caution">
    <text evidence="2">The sequence shown here is derived from an EMBL/GenBank/DDBJ whole genome shotgun (WGS) entry which is preliminary data.</text>
</comment>
<dbReference type="Proteomes" id="UP001152024">
    <property type="component" value="Unassembled WGS sequence"/>
</dbReference>
<proteinExistence type="predicted"/>
<keyword evidence="1" id="KW-0812">Transmembrane</keyword>
<sequence>MATKAKIECSLNTTECILETIASILGEIQEQNDEYNWDPLTFVFTAIIGVIAIVFAALTAFQAFLAAGPGRTKSGAYAIGPWSRLNRRKFDLAEMRFRTTSFTPILTVHSLNSCLFEGELSDFVYQQEPAKYRKGQDDYFPGTWLALLSCLSLDNTKFWVETKLTGADFIPSELSAVPAYGSIRFVACLAMILSRGRSRLTIDQESGLPRVRCRSFNLMFRQHPVLGAIGFFEMYDISLVRAMRHIKLYRRLIQAYGCMSISELRQHCTIGLAIGITQTGTIDSFEGYDYMRSFAVEVQLQCPHGKQAPKPACYNVLKYLKGHYPEILMNRHSHLFNNGPLHLLIAPMPDAHPLPSFFPHKKAKLRERLDTLLLQSRFWGTKPMAHRDLSSIPLAEDAHIRRQVTDTAVSWAKSNIKPDIEDLVLAEGAYKLCSAYLEQTLTQKPEYDDDTKNQQRTLQQELMTIDQWLKQMENYALCIIVTLSVIGDGIQQMIDSYQPSKVETIFKDKIATLPPSLDGLILPALNSKLVNFIEALGKPDSFSCLFPDITSQQVSSEKDLDEVRYDTFQGLRTIQRLWKMEELPVDGENTASEDRADRGQVHKTSEYAWKFPTALSHPLDDILIYRAVLLTLIYCLSNDSSDLMDGDGYETIVPIM</sequence>
<evidence type="ECO:0000313" key="3">
    <source>
        <dbReference type="Proteomes" id="UP001152024"/>
    </source>
</evidence>
<organism evidence="2 3">
    <name type="scientific">Fusarium equiseti</name>
    <name type="common">Fusarium scirpi</name>
    <dbReference type="NCBI Taxonomy" id="61235"/>
    <lineage>
        <taxon>Eukaryota</taxon>
        <taxon>Fungi</taxon>
        <taxon>Dikarya</taxon>
        <taxon>Ascomycota</taxon>
        <taxon>Pezizomycotina</taxon>
        <taxon>Sordariomycetes</taxon>
        <taxon>Hypocreomycetidae</taxon>
        <taxon>Hypocreales</taxon>
        <taxon>Nectriaceae</taxon>
        <taxon>Fusarium</taxon>
        <taxon>Fusarium incarnatum-equiseti species complex</taxon>
    </lineage>
</organism>
<gene>
    <name evidence="2" type="ORF">NW768_010922</name>
</gene>
<keyword evidence="1" id="KW-1133">Transmembrane helix</keyword>
<evidence type="ECO:0008006" key="4">
    <source>
        <dbReference type="Google" id="ProtNLM"/>
    </source>
</evidence>
<evidence type="ECO:0000256" key="1">
    <source>
        <dbReference type="SAM" id="Phobius"/>
    </source>
</evidence>
<name>A0ABQ8QZ60_FUSEQ</name>
<dbReference type="EMBL" id="JAOQBH010000024">
    <property type="protein sequence ID" value="KAJ4117557.1"/>
    <property type="molecule type" value="Genomic_DNA"/>
</dbReference>
<feature type="transmembrane region" description="Helical" evidence="1">
    <location>
        <begin position="42"/>
        <end position="65"/>
    </location>
</feature>
<evidence type="ECO:0000313" key="2">
    <source>
        <dbReference type="EMBL" id="KAJ4117557.1"/>
    </source>
</evidence>